<evidence type="ECO:0000313" key="2">
    <source>
        <dbReference type="EMBL" id="KAJ6248997.1"/>
    </source>
</evidence>
<protein>
    <submittedName>
        <fullName evidence="2">Uncharacterized protein</fullName>
    </submittedName>
</protein>
<comment type="caution">
    <text evidence="2">The sequence shown here is derived from an EMBL/GenBank/DDBJ whole genome shotgun (WGS) entry which is preliminary data.</text>
</comment>
<sequence>MSKNTKSQKTHNKISQEAKIDQSENKNITQPHSGNGNDYSFTKKNQKKIEKREMVFRNDLKTEKEKDKFLKKKNQRKKGNEKEKEKEKETIKQNQENSQGGVSDNMIEAETEKENNYKKEKVSNLKSSKYWNHPNQNTIKVIKFSIKQDSPSIFAQAFNPNESPIEDIMCFNSNIGFCELNNYF</sequence>
<organism evidence="2 3">
    <name type="scientific">Anaeramoeba flamelloides</name>
    <dbReference type="NCBI Taxonomy" id="1746091"/>
    <lineage>
        <taxon>Eukaryota</taxon>
        <taxon>Metamonada</taxon>
        <taxon>Anaeramoebidae</taxon>
        <taxon>Anaeramoeba</taxon>
    </lineage>
</organism>
<name>A0ABQ8YX15_9EUKA</name>
<feature type="compositionally biased region" description="Basic and acidic residues" evidence="1">
    <location>
        <begin position="14"/>
        <end position="24"/>
    </location>
</feature>
<evidence type="ECO:0000313" key="3">
    <source>
        <dbReference type="Proteomes" id="UP001150062"/>
    </source>
</evidence>
<dbReference type="Proteomes" id="UP001150062">
    <property type="component" value="Unassembled WGS sequence"/>
</dbReference>
<feature type="compositionally biased region" description="Polar residues" evidence="1">
    <location>
        <begin position="25"/>
        <end position="43"/>
    </location>
</feature>
<feature type="compositionally biased region" description="Basic and acidic residues" evidence="1">
    <location>
        <begin position="110"/>
        <end position="120"/>
    </location>
</feature>
<feature type="compositionally biased region" description="Basic residues" evidence="1">
    <location>
        <begin position="1"/>
        <end position="12"/>
    </location>
</feature>
<feature type="region of interest" description="Disordered" evidence="1">
    <location>
        <begin position="1"/>
        <end position="120"/>
    </location>
</feature>
<accession>A0ABQ8YX15</accession>
<feature type="compositionally biased region" description="Basic and acidic residues" evidence="1">
    <location>
        <begin position="47"/>
        <end position="68"/>
    </location>
</feature>
<keyword evidence="3" id="KW-1185">Reference proteome</keyword>
<dbReference type="EMBL" id="JAOAOG010000103">
    <property type="protein sequence ID" value="KAJ6248997.1"/>
    <property type="molecule type" value="Genomic_DNA"/>
</dbReference>
<reference evidence="2" key="1">
    <citation type="submission" date="2022-08" db="EMBL/GenBank/DDBJ databases">
        <title>Novel sulfate-reducing endosymbionts in the free-living metamonad Anaeramoeba.</title>
        <authorList>
            <person name="Jerlstrom-Hultqvist J."/>
            <person name="Cepicka I."/>
            <person name="Gallot-Lavallee L."/>
            <person name="Salas-Leiva D."/>
            <person name="Curtis B.A."/>
            <person name="Zahonova K."/>
            <person name="Pipaliya S."/>
            <person name="Dacks J."/>
            <person name="Roger A.J."/>
        </authorList>
    </citation>
    <scope>NUCLEOTIDE SEQUENCE</scope>
    <source>
        <strain evidence="2">Schooner1</strain>
    </source>
</reference>
<proteinExistence type="predicted"/>
<gene>
    <name evidence="2" type="ORF">M0813_00155</name>
</gene>
<evidence type="ECO:0000256" key="1">
    <source>
        <dbReference type="SAM" id="MobiDB-lite"/>
    </source>
</evidence>
<feature type="compositionally biased region" description="Basic and acidic residues" evidence="1">
    <location>
        <begin position="78"/>
        <end position="91"/>
    </location>
</feature>